<protein>
    <submittedName>
        <fullName evidence="2">Uncharacterized protein</fullName>
    </submittedName>
</protein>
<feature type="region of interest" description="Disordered" evidence="1">
    <location>
        <begin position="151"/>
        <end position="172"/>
    </location>
</feature>
<dbReference type="AlphaFoldDB" id="A0AA87YVT0"/>
<organism evidence="2 3">
    <name type="scientific">Ficus carica</name>
    <name type="common">Common fig</name>
    <dbReference type="NCBI Taxonomy" id="3494"/>
    <lineage>
        <taxon>Eukaryota</taxon>
        <taxon>Viridiplantae</taxon>
        <taxon>Streptophyta</taxon>
        <taxon>Embryophyta</taxon>
        <taxon>Tracheophyta</taxon>
        <taxon>Spermatophyta</taxon>
        <taxon>Magnoliopsida</taxon>
        <taxon>eudicotyledons</taxon>
        <taxon>Gunneridae</taxon>
        <taxon>Pentapetalae</taxon>
        <taxon>rosids</taxon>
        <taxon>fabids</taxon>
        <taxon>Rosales</taxon>
        <taxon>Moraceae</taxon>
        <taxon>Ficeae</taxon>
        <taxon>Ficus</taxon>
    </lineage>
</organism>
<reference evidence="2" key="1">
    <citation type="submission" date="2023-07" db="EMBL/GenBank/DDBJ databases">
        <title>draft genome sequence of fig (Ficus carica).</title>
        <authorList>
            <person name="Takahashi T."/>
            <person name="Nishimura K."/>
        </authorList>
    </citation>
    <scope>NUCLEOTIDE SEQUENCE</scope>
</reference>
<gene>
    <name evidence="2" type="ORF">TIFTF001_000455</name>
</gene>
<evidence type="ECO:0000313" key="3">
    <source>
        <dbReference type="Proteomes" id="UP001187192"/>
    </source>
</evidence>
<proteinExistence type="predicted"/>
<dbReference type="Proteomes" id="UP001187192">
    <property type="component" value="Unassembled WGS sequence"/>
</dbReference>
<keyword evidence="3" id="KW-1185">Reference proteome</keyword>
<comment type="caution">
    <text evidence="2">The sequence shown here is derived from an EMBL/GenBank/DDBJ whole genome shotgun (WGS) entry which is preliminary data.</text>
</comment>
<dbReference type="InterPro" id="IPR045177">
    <property type="entry name" value="FDM1-5/IDN2"/>
</dbReference>
<dbReference type="PANTHER" id="PTHR21596">
    <property type="entry name" value="RIBONUCLEASE P SUBUNIT P38"/>
    <property type="match status" value="1"/>
</dbReference>
<dbReference type="EMBL" id="BTGU01000001">
    <property type="protein sequence ID" value="GMN24172.1"/>
    <property type="molecule type" value="Genomic_DNA"/>
</dbReference>
<accession>A0AA87YVT0</accession>
<dbReference type="PANTHER" id="PTHR21596:SF23">
    <property type="entry name" value="FACTOR OF DNA METHYLATION 4"/>
    <property type="match status" value="1"/>
</dbReference>
<name>A0AA87YVT0_FICCA</name>
<dbReference type="GO" id="GO:0080188">
    <property type="term" value="P:gene silencing by siRNA-directed DNA methylation"/>
    <property type="evidence" value="ECO:0007669"/>
    <property type="project" value="InterPro"/>
</dbReference>
<sequence length="172" mass="20859">MKNKCLVITPQLLLCFYHLYRERRQQARHQFGKAFLKNEELLWRLESQAKDHLLREKQLQVQQARIDSERTTLIRDQQLCQNERAAIERKKINEKFLHLLDDEKEFRKKIVDMEKKLDEKQALELQIERYRGALEVMKHLGADKDMKLKKEMDEIKENLQEKERRDGGSRKT</sequence>
<evidence type="ECO:0000313" key="2">
    <source>
        <dbReference type="EMBL" id="GMN24172.1"/>
    </source>
</evidence>
<evidence type="ECO:0000256" key="1">
    <source>
        <dbReference type="SAM" id="MobiDB-lite"/>
    </source>
</evidence>